<dbReference type="PRINTS" id="PR00081">
    <property type="entry name" value="GDHRDH"/>
</dbReference>
<keyword evidence="5" id="KW-1185">Reference proteome</keyword>
<comment type="caution">
    <text evidence="4">The sequence shown here is derived from an EMBL/GenBank/DDBJ whole genome shotgun (WGS) entry which is preliminary data.</text>
</comment>
<name>A0ABP0CR93_9PEZI</name>
<evidence type="ECO:0000313" key="4">
    <source>
        <dbReference type="EMBL" id="CAK7234533.1"/>
    </source>
</evidence>
<dbReference type="EMBL" id="CAWUHD010000135">
    <property type="protein sequence ID" value="CAK7234533.1"/>
    <property type="molecule type" value="Genomic_DNA"/>
</dbReference>
<dbReference type="SUPFAM" id="SSF51735">
    <property type="entry name" value="NAD(P)-binding Rossmann-fold domains"/>
    <property type="match status" value="1"/>
</dbReference>
<accession>A0ABP0CR93</accession>
<dbReference type="InterPro" id="IPR052178">
    <property type="entry name" value="Sec_Metab_Biosynth_SDR"/>
</dbReference>
<evidence type="ECO:0000313" key="5">
    <source>
        <dbReference type="Proteomes" id="UP001642482"/>
    </source>
</evidence>
<dbReference type="Pfam" id="PF13561">
    <property type="entry name" value="adh_short_C2"/>
    <property type="match status" value="1"/>
</dbReference>
<protein>
    <submittedName>
        <fullName evidence="4">Uncharacterized protein</fullName>
    </submittedName>
</protein>
<dbReference type="Proteomes" id="UP001642482">
    <property type="component" value="Unassembled WGS sequence"/>
</dbReference>
<dbReference type="InterPro" id="IPR002347">
    <property type="entry name" value="SDR_fam"/>
</dbReference>
<keyword evidence="2" id="KW-0521">NADP</keyword>
<proteinExistence type="inferred from homology"/>
<evidence type="ECO:0000256" key="3">
    <source>
        <dbReference type="ARBA" id="ARBA00023002"/>
    </source>
</evidence>
<dbReference type="InterPro" id="IPR036291">
    <property type="entry name" value="NAD(P)-bd_dom_sf"/>
</dbReference>
<keyword evidence="3" id="KW-0560">Oxidoreductase</keyword>
<dbReference type="PANTHER" id="PTHR43618">
    <property type="entry name" value="7-ALPHA-HYDROXYSTEROID DEHYDROGENASE"/>
    <property type="match status" value="1"/>
</dbReference>
<dbReference type="PANTHER" id="PTHR43618:SF13">
    <property type="entry name" value="CHAIN DEHYDROGENASE, PUTATIVE (AFU_ORTHOLOGUE AFUA_1G17650)-RELATED"/>
    <property type="match status" value="1"/>
</dbReference>
<gene>
    <name evidence="4" type="ORF">SEUCBS140593_008975</name>
</gene>
<evidence type="ECO:0000256" key="2">
    <source>
        <dbReference type="ARBA" id="ARBA00022857"/>
    </source>
</evidence>
<reference evidence="4 5" key="1">
    <citation type="submission" date="2024-01" db="EMBL/GenBank/DDBJ databases">
        <authorList>
            <person name="Allen C."/>
            <person name="Tagirdzhanova G."/>
        </authorList>
    </citation>
    <scope>NUCLEOTIDE SEQUENCE [LARGE SCALE GENOMIC DNA]</scope>
</reference>
<sequence>MAWSAGLGAAAALQFARSGYSVIINYCNNETRAENTLAALNAIHATAVTNSDLPAKHAVIRANLEQRDDVEQLARKAYAIHSRLDVIFSNGGWTQFRDTRWLSDNAYDEDWDRIFTANVKSHMWLLHAAETYLAEHNGAFITTASLAGVRGIGSSLAYSAAKAAQIHMVKGLAAMVAPHIRVNSVSPGLLETEWAERFTADQKADMLEKTQLKRFVTVDDVADQVVALARNRGVTGVNVVMDAGMSL</sequence>
<comment type="similarity">
    <text evidence="1">Belongs to the short-chain dehydrogenases/reductases (SDR) family.</text>
</comment>
<dbReference type="Gene3D" id="3.40.50.720">
    <property type="entry name" value="NAD(P)-binding Rossmann-like Domain"/>
    <property type="match status" value="1"/>
</dbReference>
<dbReference type="CDD" id="cd05233">
    <property type="entry name" value="SDR_c"/>
    <property type="match status" value="1"/>
</dbReference>
<evidence type="ECO:0000256" key="1">
    <source>
        <dbReference type="ARBA" id="ARBA00006484"/>
    </source>
</evidence>
<organism evidence="4 5">
    <name type="scientific">Sporothrix eucalyptigena</name>
    <dbReference type="NCBI Taxonomy" id="1812306"/>
    <lineage>
        <taxon>Eukaryota</taxon>
        <taxon>Fungi</taxon>
        <taxon>Dikarya</taxon>
        <taxon>Ascomycota</taxon>
        <taxon>Pezizomycotina</taxon>
        <taxon>Sordariomycetes</taxon>
        <taxon>Sordariomycetidae</taxon>
        <taxon>Ophiostomatales</taxon>
        <taxon>Ophiostomataceae</taxon>
        <taxon>Sporothrix</taxon>
    </lineage>
</organism>